<gene>
    <name evidence="1" type="ORF">SELSPUOL_01665</name>
</gene>
<evidence type="ECO:0000313" key="1">
    <source>
        <dbReference type="EMBL" id="EEX76986.1"/>
    </source>
</evidence>
<proteinExistence type="predicted"/>
<comment type="caution">
    <text evidence="1">The sequence shown here is derived from an EMBL/GenBank/DDBJ whole genome shotgun (WGS) entry which is preliminary data.</text>
</comment>
<protein>
    <submittedName>
        <fullName evidence="1">Uncharacterized protein</fullName>
    </submittedName>
</protein>
<accession>C9LW13</accession>
<organism evidence="1 2">
    <name type="scientific">Selenomonas sputigena (strain ATCC 35185 / DSM 20758 / CCUG 44933 / VPI D19B-28)</name>
    <dbReference type="NCBI Taxonomy" id="546271"/>
    <lineage>
        <taxon>Bacteria</taxon>
        <taxon>Bacillati</taxon>
        <taxon>Bacillota</taxon>
        <taxon>Negativicutes</taxon>
        <taxon>Selenomonadales</taxon>
        <taxon>Selenomonadaceae</taxon>
        <taxon>Selenomonas</taxon>
    </lineage>
</organism>
<sequence>MRKALLQGVLFLFMVLGDVLRKSSAELAGRRQMGESHAE</sequence>
<evidence type="ECO:0000313" key="2">
    <source>
        <dbReference type="Proteomes" id="UP000003505"/>
    </source>
</evidence>
<dbReference type="AlphaFoldDB" id="C9LW13"/>
<reference evidence="1 2" key="1">
    <citation type="submission" date="2009-09" db="EMBL/GenBank/DDBJ databases">
        <authorList>
            <person name="Weinstock G."/>
            <person name="Sodergren E."/>
            <person name="Clifton S."/>
            <person name="Fulton L."/>
            <person name="Fulton B."/>
            <person name="Courtney L."/>
            <person name="Fronick C."/>
            <person name="Harrison M."/>
            <person name="Strong C."/>
            <person name="Farmer C."/>
            <person name="Delahaunty K."/>
            <person name="Markovic C."/>
            <person name="Hall O."/>
            <person name="Minx P."/>
            <person name="Tomlinson C."/>
            <person name="Mitreva M."/>
            <person name="Nelson J."/>
            <person name="Hou S."/>
            <person name="Wollam A."/>
            <person name="Pepin K.H."/>
            <person name="Johnson M."/>
            <person name="Bhonagiri V."/>
            <person name="Nash W.E."/>
            <person name="Warren W."/>
            <person name="Chinwalla A."/>
            <person name="Mardis E.R."/>
            <person name="Wilson R.K."/>
        </authorList>
    </citation>
    <scope>NUCLEOTIDE SEQUENCE [LARGE SCALE GENOMIC DNA]</scope>
    <source>
        <strain evidence="2">ATCC 35185 / DSM 20758 / VPI D19B-28</strain>
    </source>
</reference>
<dbReference type="EMBL" id="ACKP02000038">
    <property type="protein sequence ID" value="EEX76986.1"/>
    <property type="molecule type" value="Genomic_DNA"/>
</dbReference>
<dbReference type="Proteomes" id="UP000003505">
    <property type="component" value="Unassembled WGS sequence"/>
</dbReference>
<name>C9LW13_SELS3</name>